<dbReference type="Pfam" id="PF07690">
    <property type="entry name" value="MFS_1"/>
    <property type="match status" value="1"/>
</dbReference>
<dbReference type="EMBL" id="CP030918">
    <property type="protein sequence ID" value="AXC49601.1"/>
    <property type="molecule type" value="Genomic_DNA"/>
</dbReference>
<feature type="transmembrane region" description="Helical" evidence="4">
    <location>
        <begin position="280"/>
        <end position="299"/>
    </location>
</feature>
<feature type="transmembrane region" description="Helical" evidence="4">
    <location>
        <begin position="168"/>
        <end position="188"/>
    </location>
</feature>
<feature type="transmembrane region" description="Helical" evidence="4">
    <location>
        <begin position="78"/>
        <end position="98"/>
    </location>
</feature>
<reference evidence="7" key="1">
    <citation type="submission" date="2018-07" db="EMBL/GenBank/DDBJ databases">
        <title>Genome sequencing of Paracoccus sp. SC2-6.</title>
        <authorList>
            <person name="Heo J."/>
            <person name="Kim S.-J."/>
            <person name="Kwon S.-W."/>
        </authorList>
    </citation>
    <scope>NUCLEOTIDE SEQUENCE [LARGE SCALE GENOMIC DNA]</scope>
    <source>
        <strain evidence="7">SC2-6</strain>
    </source>
</reference>
<dbReference type="OrthoDB" id="8558006at2"/>
<proteinExistence type="predicted"/>
<feature type="transmembrane region" description="Helical" evidence="4">
    <location>
        <begin position="104"/>
        <end position="125"/>
    </location>
</feature>
<dbReference type="PANTHER" id="PTHR23534:SF1">
    <property type="entry name" value="MAJOR FACILITATOR SUPERFAMILY PROTEIN"/>
    <property type="match status" value="1"/>
</dbReference>
<evidence type="ECO:0000313" key="6">
    <source>
        <dbReference type="EMBL" id="AXC49601.1"/>
    </source>
</evidence>
<keyword evidence="7" id="KW-1185">Reference proteome</keyword>
<keyword evidence="1 4" id="KW-0812">Transmembrane</keyword>
<evidence type="ECO:0000313" key="7">
    <source>
        <dbReference type="Proteomes" id="UP000252023"/>
    </source>
</evidence>
<dbReference type="PROSITE" id="PS50850">
    <property type="entry name" value="MFS"/>
    <property type="match status" value="1"/>
</dbReference>
<feature type="transmembrane region" description="Helical" evidence="4">
    <location>
        <begin position="12"/>
        <end position="35"/>
    </location>
</feature>
<name>A0A344PJP6_9RHOB</name>
<dbReference type="SUPFAM" id="SSF103473">
    <property type="entry name" value="MFS general substrate transporter"/>
    <property type="match status" value="1"/>
</dbReference>
<dbReference type="GO" id="GO:0022857">
    <property type="term" value="F:transmembrane transporter activity"/>
    <property type="evidence" value="ECO:0007669"/>
    <property type="project" value="InterPro"/>
</dbReference>
<dbReference type="InterPro" id="IPR011701">
    <property type="entry name" value="MFS"/>
</dbReference>
<dbReference type="AlphaFoldDB" id="A0A344PJP6"/>
<dbReference type="InterPro" id="IPR036259">
    <property type="entry name" value="MFS_trans_sf"/>
</dbReference>
<feature type="domain" description="Major facilitator superfamily (MFS) profile" evidence="5">
    <location>
        <begin position="214"/>
        <end position="401"/>
    </location>
</feature>
<accession>A0A344PJP6</accession>
<feature type="transmembrane region" description="Helical" evidence="4">
    <location>
        <begin position="249"/>
        <end position="273"/>
    </location>
</feature>
<gene>
    <name evidence="6" type="ORF">DRW48_07765</name>
</gene>
<evidence type="ECO:0000256" key="2">
    <source>
        <dbReference type="ARBA" id="ARBA00022989"/>
    </source>
</evidence>
<feature type="transmembrane region" description="Helical" evidence="4">
    <location>
        <begin position="137"/>
        <end position="156"/>
    </location>
</feature>
<evidence type="ECO:0000256" key="3">
    <source>
        <dbReference type="ARBA" id="ARBA00023136"/>
    </source>
</evidence>
<dbReference type="InterPro" id="IPR020846">
    <property type="entry name" value="MFS_dom"/>
</dbReference>
<feature type="transmembrane region" description="Helical" evidence="4">
    <location>
        <begin position="374"/>
        <end position="394"/>
    </location>
</feature>
<dbReference type="KEGG" id="pars:DRW48_07765"/>
<protein>
    <submittedName>
        <fullName evidence="6">MFS transporter</fullName>
    </submittedName>
</protein>
<dbReference type="Gene3D" id="1.20.1250.20">
    <property type="entry name" value="MFS general substrate transporter like domains"/>
    <property type="match status" value="1"/>
</dbReference>
<dbReference type="Proteomes" id="UP000252023">
    <property type="component" value="Chromosome"/>
</dbReference>
<keyword evidence="3 4" id="KW-0472">Membrane</keyword>
<feature type="transmembrane region" description="Helical" evidence="4">
    <location>
        <begin position="41"/>
        <end position="66"/>
    </location>
</feature>
<evidence type="ECO:0000259" key="5">
    <source>
        <dbReference type="PROSITE" id="PS50850"/>
    </source>
</evidence>
<evidence type="ECO:0000256" key="1">
    <source>
        <dbReference type="ARBA" id="ARBA00022692"/>
    </source>
</evidence>
<keyword evidence="2 4" id="KW-1133">Transmembrane helix</keyword>
<sequence>MTPEARRTWRNVAVLVLAQSVLGAQMTIQFIAGGLVGQQLAWTPCLATLPLSMMILGSTLSARPLAGFMARHGRRAGFTLASAVAGTGAVLATLGVRYANFGLFMAGTTLCGCYMAAQGFFRFAATDTAPPELEPKAISLVLAGGLVSALTGPAIVAATGSLMATPFLATYATVIGLNLAGPLIFSFLDIPRRPPPPPRPAGAPSATPLIRQPQIVVAIICGMVSYALMNLVMTSTPLAMVGCGFSPDIVAGVVSSHVLAMYVPSFFTGHLIARFGAPRIVAMGLVILAAAGAVALSGITLGNFFGTLVLLGLGWNFGYIGATAMLTRAQGREGRERIQGINDSFVFGGVFFASLGSGGLLNCTGGGTVAGWNAVNLAMVPFLLLAGAALVWLMQRRRQAA</sequence>
<organism evidence="6 7">
    <name type="scientific">Paracoccus suum</name>
    <dbReference type="NCBI Taxonomy" id="2259340"/>
    <lineage>
        <taxon>Bacteria</taxon>
        <taxon>Pseudomonadati</taxon>
        <taxon>Pseudomonadota</taxon>
        <taxon>Alphaproteobacteria</taxon>
        <taxon>Rhodobacterales</taxon>
        <taxon>Paracoccaceae</taxon>
        <taxon>Paracoccus</taxon>
    </lineage>
</organism>
<evidence type="ECO:0000256" key="4">
    <source>
        <dbReference type="SAM" id="Phobius"/>
    </source>
</evidence>
<dbReference type="PANTHER" id="PTHR23534">
    <property type="entry name" value="MFS PERMEASE"/>
    <property type="match status" value="1"/>
</dbReference>
<feature type="transmembrane region" description="Helical" evidence="4">
    <location>
        <begin position="305"/>
        <end position="324"/>
    </location>
</feature>
<feature type="transmembrane region" description="Helical" evidence="4">
    <location>
        <begin position="345"/>
        <end position="362"/>
    </location>
</feature>
<feature type="transmembrane region" description="Helical" evidence="4">
    <location>
        <begin position="209"/>
        <end position="229"/>
    </location>
</feature>
<dbReference type="RefSeq" id="WP_114075916.1">
    <property type="nucleotide sequence ID" value="NZ_CP030918.1"/>
</dbReference>